<dbReference type="PIRSF" id="PIRSF002825">
    <property type="entry name" value="CfbpA"/>
    <property type="match status" value="1"/>
</dbReference>
<dbReference type="GO" id="GO:0015888">
    <property type="term" value="P:thiamine transport"/>
    <property type="evidence" value="ECO:0007669"/>
    <property type="project" value="TreeGrafter"/>
</dbReference>
<dbReference type="SUPFAM" id="SSF53850">
    <property type="entry name" value="Periplasmic binding protein-like II"/>
    <property type="match status" value="1"/>
</dbReference>
<protein>
    <submittedName>
        <fullName evidence="3">Putative 2-aminoethylphosphonate ABC transporter substrate-binding protein</fullName>
    </submittedName>
</protein>
<dbReference type="GO" id="GO:0030975">
    <property type="term" value="F:thiamine binding"/>
    <property type="evidence" value="ECO:0007669"/>
    <property type="project" value="TreeGrafter"/>
</dbReference>
<evidence type="ECO:0000256" key="1">
    <source>
        <dbReference type="ARBA" id="ARBA00022729"/>
    </source>
</evidence>
<reference evidence="3 4" key="1">
    <citation type="submission" date="2018-04" db="EMBL/GenBank/DDBJ databases">
        <title>Massilia violaceinigra sp. nov., a novel purple-pigmented bacterium isolated from Tianshan glacier, Xinjiang, China.</title>
        <authorList>
            <person name="Wang H."/>
        </authorList>
    </citation>
    <scope>NUCLEOTIDE SEQUENCE [LARGE SCALE GENOMIC DNA]</scope>
    <source>
        <strain evidence="3 4">B448-2</strain>
    </source>
</reference>
<name>A0A2U2HMZ8_9BURK</name>
<dbReference type="Pfam" id="PF01547">
    <property type="entry name" value="SBP_bac_1"/>
    <property type="match status" value="1"/>
</dbReference>
<keyword evidence="1 2" id="KW-0732">Signal</keyword>
<dbReference type="Gene3D" id="3.40.190.10">
    <property type="entry name" value="Periplasmic binding protein-like II"/>
    <property type="match status" value="2"/>
</dbReference>
<gene>
    <name evidence="3" type="ORF">C7C56_009575</name>
</gene>
<dbReference type="PANTHER" id="PTHR30006:SF2">
    <property type="entry name" value="ABC TRANSPORTER SUBSTRATE-BINDING PROTEIN"/>
    <property type="match status" value="1"/>
</dbReference>
<feature type="signal peptide" evidence="2">
    <location>
        <begin position="1"/>
        <end position="28"/>
    </location>
</feature>
<accession>A0A2U2HMZ8</accession>
<dbReference type="OrthoDB" id="366726at2"/>
<dbReference type="GO" id="GO:0030976">
    <property type="term" value="F:thiamine pyrophosphate binding"/>
    <property type="evidence" value="ECO:0007669"/>
    <property type="project" value="TreeGrafter"/>
</dbReference>
<dbReference type="CDD" id="cd13544">
    <property type="entry name" value="PBP2_Fbp_like_1"/>
    <property type="match status" value="1"/>
</dbReference>
<dbReference type="InterPro" id="IPR017663">
    <property type="entry name" value="ABC_2-AEP-bd"/>
</dbReference>
<dbReference type="RefSeq" id="WP_106757212.1">
    <property type="nucleotide sequence ID" value="NZ_PXWF02000126.1"/>
</dbReference>
<evidence type="ECO:0000313" key="4">
    <source>
        <dbReference type="Proteomes" id="UP000241421"/>
    </source>
</evidence>
<sequence>MNKTRFSMGKIGMLTAGLFAAGAGMAQAKSTLTVFTTIEPEVMKFYKTGFEKANPDIEIKWVRESAGVITNRLLADKGGADVVAGLAATSLSLLAQRNMLLAYEPKGFKQLNKAYSDQARPPTWTGNNVWGSTICFNNERGGALKLPKPKSWKDLHNPAYKGQIVMPHPVSSGTGFLDVSAWLQLWGEAEGWKYMDALHENVAFYTHSGSAPCKLAGEGKVAVGISFDFRAGLEIRSGKPITAIFPSEGLGWDVGANAIPKNSSNIAGAKKLVDWMASKEANAIYGNFYAIVAYPGQVRKMDGIPANYETLLIKKNDFNWAAKNRERILAEWSKRYGAKSEPK</sequence>
<dbReference type="AlphaFoldDB" id="A0A2U2HMZ8"/>
<dbReference type="InterPro" id="IPR026045">
    <property type="entry name" value="Ferric-bd"/>
</dbReference>
<dbReference type="EMBL" id="PXWF02000126">
    <property type="protein sequence ID" value="PWF48873.1"/>
    <property type="molecule type" value="Genomic_DNA"/>
</dbReference>
<comment type="caution">
    <text evidence="3">The sequence shown here is derived from an EMBL/GenBank/DDBJ whole genome shotgun (WGS) entry which is preliminary data.</text>
</comment>
<feature type="chain" id="PRO_5015674751" evidence="2">
    <location>
        <begin position="29"/>
        <end position="343"/>
    </location>
</feature>
<keyword evidence="4" id="KW-1185">Reference proteome</keyword>
<proteinExistence type="predicted"/>
<dbReference type="GO" id="GO:0030288">
    <property type="term" value="C:outer membrane-bounded periplasmic space"/>
    <property type="evidence" value="ECO:0007669"/>
    <property type="project" value="TreeGrafter"/>
</dbReference>
<dbReference type="Proteomes" id="UP000241421">
    <property type="component" value="Unassembled WGS sequence"/>
</dbReference>
<dbReference type="PANTHER" id="PTHR30006">
    <property type="entry name" value="THIAMINE-BINDING PERIPLASMIC PROTEIN-RELATED"/>
    <property type="match status" value="1"/>
</dbReference>
<dbReference type="NCBIfam" id="TIGR03261">
    <property type="entry name" value="phnS2"/>
    <property type="match status" value="1"/>
</dbReference>
<evidence type="ECO:0000313" key="3">
    <source>
        <dbReference type="EMBL" id="PWF48873.1"/>
    </source>
</evidence>
<dbReference type="InterPro" id="IPR006059">
    <property type="entry name" value="SBP"/>
</dbReference>
<organism evidence="3 4">
    <name type="scientific">Massilia glaciei</name>
    <dbReference type="NCBI Taxonomy" id="1524097"/>
    <lineage>
        <taxon>Bacteria</taxon>
        <taxon>Pseudomonadati</taxon>
        <taxon>Pseudomonadota</taxon>
        <taxon>Betaproteobacteria</taxon>
        <taxon>Burkholderiales</taxon>
        <taxon>Oxalobacteraceae</taxon>
        <taxon>Telluria group</taxon>
        <taxon>Massilia</taxon>
    </lineage>
</organism>
<evidence type="ECO:0000256" key="2">
    <source>
        <dbReference type="SAM" id="SignalP"/>
    </source>
</evidence>